<protein>
    <recommendedName>
        <fullName evidence="2">PSP1 C-terminal domain-containing protein</fullName>
    </recommendedName>
</protein>
<sequence>MLPTTTMTAPRVSHGAKTIRRYRHDPYGARVLEPLPAVVAAAPSLPHSASHSSSSSASTPSSAPEGLPAREILPTVGGAGATVVYTGVVAFKYGGREFTTTARVQVGDAIVVDGDRGEDLGFVQRVTAQTINSNNNNNLPYAGERVRRIATAEDLQQHHARAQKEEEALCTMRVLAKQVKCPAFIQDIMYQLDSRKITVIIARESRSYVDFRRLQRAAFDVFRCRVWCEYLDEIAMPQLSGSCDAAVSSAFQLPLQRPLYGRRSRCPVLMPDTRDMIAQA</sequence>
<dbReference type="EMBL" id="NBCO01000004">
    <property type="protein sequence ID" value="ORC91951.1"/>
    <property type="molecule type" value="Genomic_DNA"/>
</dbReference>
<dbReference type="GO" id="GO:0005737">
    <property type="term" value="C:cytoplasm"/>
    <property type="evidence" value="ECO:0007669"/>
    <property type="project" value="TreeGrafter"/>
</dbReference>
<feature type="compositionally biased region" description="Low complexity" evidence="1">
    <location>
        <begin position="45"/>
        <end position="64"/>
    </location>
</feature>
<comment type="caution">
    <text evidence="3">The sequence shown here is derived from an EMBL/GenBank/DDBJ whole genome shotgun (WGS) entry which is preliminary data.</text>
</comment>
<name>A0A1X0P536_9TRYP</name>
<feature type="region of interest" description="Disordered" evidence="1">
    <location>
        <begin position="45"/>
        <end position="70"/>
    </location>
</feature>
<accession>A0A1X0P536</accession>
<proteinExistence type="predicted"/>
<evidence type="ECO:0000313" key="3">
    <source>
        <dbReference type="EMBL" id="ORC91951.1"/>
    </source>
</evidence>
<dbReference type="RefSeq" id="XP_028886017.1">
    <property type="nucleotide sequence ID" value="XM_029022359.1"/>
</dbReference>
<dbReference type="InterPro" id="IPR047767">
    <property type="entry name" value="PSP1-like"/>
</dbReference>
<dbReference type="InterPro" id="IPR007557">
    <property type="entry name" value="PSP1_C"/>
</dbReference>
<dbReference type="Pfam" id="PF04468">
    <property type="entry name" value="PSP1"/>
    <property type="match status" value="1"/>
</dbReference>
<dbReference type="AlphaFoldDB" id="A0A1X0P536"/>
<organism evidence="3 4">
    <name type="scientific">Trypanosoma theileri</name>
    <dbReference type="NCBI Taxonomy" id="67003"/>
    <lineage>
        <taxon>Eukaryota</taxon>
        <taxon>Discoba</taxon>
        <taxon>Euglenozoa</taxon>
        <taxon>Kinetoplastea</taxon>
        <taxon>Metakinetoplastina</taxon>
        <taxon>Trypanosomatida</taxon>
        <taxon>Trypanosomatidae</taxon>
        <taxon>Trypanosoma</taxon>
    </lineage>
</organism>
<keyword evidence="4" id="KW-1185">Reference proteome</keyword>
<evidence type="ECO:0000259" key="2">
    <source>
        <dbReference type="PROSITE" id="PS51411"/>
    </source>
</evidence>
<evidence type="ECO:0000256" key="1">
    <source>
        <dbReference type="SAM" id="MobiDB-lite"/>
    </source>
</evidence>
<feature type="domain" description="PSP1 C-terminal" evidence="2">
    <location>
        <begin position="144"/>
        <end position="231"/>
    </location>
</feature>
<reference evidence="3 4" key="1">
    <citation type="submission" date="2017-03" db="EMBL/GenBank/DDBJ databases">
        <title>An alternative strategy for trypanosome survival in the mammalian bloodstream revealed through genome and transcriptome analysis of the ubiquitous bovine parasite Trypanosoma (Megatrypanum) theileri.</title>
        <authorList>
            <person name="Kelly S."/>
            <person name="Ivens A."/>
            <person name="Mott A."/>
            <person name="O'Neill E."/>
            <person name="Emms D."/>
            <person name="Macleod O."/>
            <person name="Voorheis P."/>
            <person name="Matthews J."/>
            <person name="Matthews K."/>
            <person name="Carrington M."/>
        </authorList>
    </citation>
    <scope>NUCLEOTIDE SEQUENCE [LARGE SCALE GENOMIC DNA]</scope>
    <source>
        <strain evidence="3">Edinburgh</strain>
    </source>
</reference>
<dbReference type="PANTHER" id="PTHR43830">
    <property type="entry name" value="PROTEIN PSP1"/>
    <property type="match status" value="1"/>
</dbReference>
<evidence type="ECO:0000313" key="4">
    <source>
        <dbReference type="Proteomes" id="UP000192257"/>
    </source>
</evidence>
<dbReference type="OrthoDB" id="271183at2759"/>
<dbReference type="GeneID" id="39982139"/>
<gene>
    <name evidence="3" type="ORF">TM35_000041650</name>
</gene>
<dbReference type="VEuPathDB" id="TriTrypDB:TM35_000041650"/>
<dbReference type="PROSITE" id="PS51411">
    <property type="entry name" value="PSP1_C"/>
    <property type="match status" value="1"/>
</dbReference>
<dbReference type="PANTHER" id="PTHR43830:SF4">
    <property type="entry name" value="PSP1 C-TERMINAL DOMAIN-CONTAINING PROTEIN"/>
    <property type="match status" value="1"/>
</dbReference>
<dbReference type="Proteomes" id="UP000192257">
    <property type="component" value="Unassembled WGS sequence"/>
</dbReference>